<evidence type="ECO:0000259" key="1">
    <source>
        <dbReference type="Pfam" id="PF01613"/>
    </source>
</evidence>
<organism evidence="2 3">
    <name type="scientific">Zhouia amylolytica AD3</name>
    <dbReference type="NCBI Taxonomy" id="1286632"/>
    <lineage>
        <taxon>Bacteria</taxon>
        <taxon>Pseudomonadati</taxon>
        <taxon>Bacteroidota</taxon>
        <taxon>Flavobacteriia</taxon>
        <taxon>Flavobacteriales</taxon>
        <taxon>Flavobacteriaceae</taxon>
        <taxon>Zhouia</taxon>
    </lineage>
</organism>
<dbReference type="SUPFAM" id="SSF50475">
    <property type="entry name" value="FMN-binding split barrel"/>
    <property type="match status" value="1"/>
</dbReference>
<keyword evidence="3" id="KW-1185">Reference proteome</keyword>
<dbReference type="InterPro" id="IPR002563">
    <property type="entry name" value="Flavin_Rdtase-like_dom"/>
</dbReference>
<dbReference type="eggNOG" id="COG1853">
    <property type="taxonomic scope" value="Bacteria"/>
</dbReference>
<proteinExistence type="predicted"/>
<dbReference type="GO" id="GO:0016646">
    <property type="term" value="F:oxidoreductase activity, acting on the CH-NH group of donors, NAD or NADP as acceptor"/>
    <property type="evidence" value="ECO:0007669"/>
    <property type="project" value="UniProtKB-ARBA"/>
</dbReference>
<evidence type="ECO:0000313" key="2">
    <source>
        <dbReference type="EMBL" id="ETN96413.1"/>
    </source>
</evidence>
<evidence type="ECO:0000313" key="3">
    <source>
        <dbReference type="Proteomes" id="UP000018850"/>
    </source>
</evidence>
<reference evidence="2 3" key="2">
    <citation type="journal article" date="2016" name="Genome Announc.">
        <title>Draft Genome Sequence of Zhouia amylolytica AD3, Isolated from Tidal Flat Sediment.</title>
        <authorList>
            <person name="Jia B."/>
            <person name="Jin H.M."/>
            <person name="Lee H.J."/>
            <person name="Jeon C.O."/>
        </authorList>
    </citation>
    <scope>NUCLEOTIDE SEQUENCE [LARGE SCALE GENOMIC DNA]</scope>
    <source>
        <strain evidence="2 3">AD3</strain>
    </source>
</reference>
<comment type="caution">
    <text evidence="2">The sequence shown here is derived from an EMBL/GenBank/DDBJ whole genome shotgun (WGS) entry which is preliminary data.</text>
</comment>
<sequence length="203" mass="22894">MKLNKNHNYVSLDIGFPIWDKTFIAAPLVVIGTKENDGYDMAPKHMITPLGFQNYFGFVCTPKHSTYRNVKVSKTFTVSFLLPESVTIASLSAFPRDQITSKSENIINALPTLKSDHIDALILKDSYLRLECKLFKIIDGFGENSIISGIITHASVNENYLIESEKDQQSQLKDHGLLVYIAPGRFAKVTETFNFPFPKGFKR</sequence>
<name>W2UQW8_9FLAO</name>
<gene>
    <name evidence="2" type="ORF">P278_06810</name>
</gene>
<dbReference type="GO" id="GO:0010181">
    <property type="term" value="F:FMN binding"/>
    <property type="evidence" value="ECO:0007669"/>
    <property type="project" value="InterPro"/>
</dbReference>
<dbReference type="RefSeq" id="WP_038262398.1">
    <property type="nucleotide sequence ID" value="NZ_AYXY01000009.1"/>
</dbReference>
<dbReference type="EMBL" id="AYXY01000009">
    <property type="protein sequence ID" value="ETN96413.1"/>
    <property type="molecule type" value="Genomic_DNA"/>
</dbReference>
<dbReference type="Proteomes" id="UP000018850">
    <property type="component" value="Unassembled WGS sequence"/>
</dbReference>
<feature type="domain" description="Flavin reductase like" evidence="1">
    <location>
        <begin position="24"/>
        <end position="159"/>
    </location>
</feature>
<protein>
    <recommendedName>
        <fullName evidence="1">Flavin reductase like domain-containing protein</fullName>
    </recommendedName>
</protein>
<accession>W2UQW8</accession>
<dbReference type="Gene3D" id="2.30.110.10">
    <property type="entry name" value="Electron Transport, Fmn-binding Protein, Chain A"/>
    <property type="match status" value="1"/>
</dbReference>
<dbReference type="STRING" id="376730.SAMN04487906_1778"/>
<dbReference type="PATRIC" id="fig|1286632.3.peg.679"/>
<dbReference type="AlphaFoldDB" id="W2UQW8"/>
<reference evidence="3" key="1">
    <citation type="submission" date="2013-11" db="EMBL/GenBank/DDBJ databases">
        <title>Draft genome sequence from a member of Zhouia, isolated tidal flat.</title>
        <authorList>
            <person name="Jin H."/>
            <person name="Jeon C.O."/>
        </authorList>
    </citation>
    <scope>NUCLEOTIDE SEQUENCE [LARGE SCALE GENOMIC DNA]</scope>
    <source>
        <strain evidence="3">AD3</strain>
    </source>
</reference>
<dbReference type="Pfam" id="PF01613">
    <property type="entry name" value="Flavin_Reduct"/>
    <property type="match status" value="1"/>
</dbReference>
<dbReference type="InterPro" id="IPR012349">
    <property type="entry name" value="Split_barrel_FMN-bd"/>
</dbReference>